<dbReference type="InterPro" id="IPR011008">
    <property type="entry name" value="Dimeric_a/b-barrel"/>
</dbReference>
<evidence type="ECO:0000313" key="5">
    <source>
        <dbReference type="Proteomes" id="UP001282288"/>
    </source>
</evidence>
<evidence type="ECO:0000313" key="3">
    <source>
        <dbReference type="EMBL" id="MDX3018661.1"/>
    </source>
</evidence>
<dbReference type="Proteomes" id="UP001282288">
    <property type="component" value="Unassembled WGS sequence"/>
</dbReference>
<dbReference type="PROSITE" id="PS51725">
    <property type="entry name" value="ABM"/>
    <property type="match status" value="1"/>
</dbReference>
<dbReference type="RefSeq" id="WP_010353756.1">
    <property type="nucleotide sequence ID" value="NZ_BCMK01000009.1"/>
</dbReference>
<dbReference type="Proteomes" id="UP001272987">
    <property type="component" value="Unassembled WGS sequence"/>
</dbReference>
<evidence type="ECO:0000313" key="4">
    <source>
        <dbReference type="Proteomes" id="UP001272987"/>
    </source>
</evidence>
<dbReference type="Pfam" id="PF03992">
    <property type="entry name" value="ABM"/>
    <property type="match status" value="1"/>
</dbReference>
<evidence type="ECO:0000259" key="1">
    <source>
        <dbReference type="PROSITE" id="PS51725"/>
    </source>
</evidence>
<keyword evidence="2" id="KW-0560">Oxidoreductase</keyword>
<organism evidence="2 5">
    <name type="scientific">Streptomyces acidiscabies</name>
    <dbReference type="NCBI Taxonomy" id="42234"/>
    <lineage>
        <taxon>Bacteria</taxon>
        <taxon>Bacillati</taxon>
        <taxon>Actinomycetota</taxon>
        <taxon>Actinomycetes</taxon>
        <taxon>Kitasatosporales</taxon>
        <taxon>Streptomycetaceae</taxon>
        <taxon>Streptomyces</taxon>
    </lineage>
</organism>
<protein>
    <submittedName>
        <fullName evidence="2">Antibiotic biosynthesis monooxygenase</fullName>
    </submittedName>
</protein>
<sequence length="105" mass="11583">MVVLLSEFRTESESGGFRDVFAQTAEFFRAQPGYLRHQLVTALDDPLTQLSVSYWENDEAVRQMAAKAEFQDVIGKLGGAARHIGDTSTTVLSVKHSTRTAHRAG</sequence>
<keyword evidence="2" id="KW-0503">Monooxygenase</keyword>
<proteinExistence type="predicted"/>
<gene>
    <name evidence="2" type="ORF">PV399_00970</name>
    <name evidence="3" type="ORF">PV666_12280</name>
</gene>
<feature type="domain" description="ABM" evidence="1">
    <location>
        <begin position="1"/>
        <end position="91"/>
    </location>
</feature>
<comment type="caution">
    <text evidence="2">The sequence shown here is derived from an EMBL/GenBank/DDBJ whole genome shotgun (WGS) entry which is preliminary data.</text>
</comment>
<keyword evidence="4" id="KW-1185">Reference proteome</keyword>
<dbReference type="InterPro" id="IPR007138">
    <property type="entry name" value="ABM_dom"/>
</dbReference>
<dbReference type="AlphaFoldDB" id="A0AAP6ECS0"/>
<dbReference type="GO" id="GO:0004497">
    <property type="term" value="F:monooxygenase activity"/>
    <property type="evidence" value="ECO:0007669"/>
    <property type="project" value="UniProtKB-KW"/>
</dbReference>
<dbReference type="GeneID" id="69808334"/>
<accession>A0AAP6ECS0</accession>
<reference evidence="2 4" key="1">
    <citation type="journal article" date="2023" name="Microb. Genom.">
        <title>Mesoterricola silvestris gen. nov., sp. nov., Mesoterricola sediminis sp. nov., Geothrix oryzae sp. nov., Geothrix edaphica sp. nov., Geothrix rubra sp. nov., and Geothrix limicola sp. nov., six novel members of Acidobacteriota isolated from soils.</title>
        <authorList>
            <person name="Weisberg A.J."/>
            <person name="Pearce E."/>
            <person name="Kramer C.G."/>
            <person name="Chang J.H."/>
            <person name="Clarke C.R."/>
        </authorList>
    </citation>
    <scope>NUCLEOTIDE SEQUENCE</scope>
    <source>
        <strain evidence="3 4">NB05-1H</strain>
        <strain evidence="2">NRRL_B-16521</strain>
    </source>
</reference>
<dbReference type="EMBL" id="JARAWP010000006">
    <property type="protein sequence ID" value="MDX3018661.1"/>
    <property type="molecule type" value="Genomic_DNA"/>
</dbReference>
<dbReference type="SUPFAM" id="SSF54909">
    <property type="entry name" value="Dimeric alpha+beta barrel"/>
    <property type="match status" value="1"/>
</dbReference>
<evidence type="ECO:0000313" key="2">
    <source>
        <dbReference type="EMBL" id="MDX2958294.1"/>
    </source>
</evidence>
<dbReference type="Gene3D" id="3.30.70.100">
    <property type="match status" value="1"/>
</dbReference>
<dbReference type="EMBL" id="JARAWC010000001">
    <property type="protein sequence ID" value="MDX2958294.1"/>
    <property type="molecule type" value="Genomic_DNA"/>
</dbReference>
<name>A0AAP6ECS0_9ACTN</name>